<keyword evidence="2" id="KW-1185">Reference proteome</keyword>
<comment type="caution">
    <text evidence="1">The sequence shown here is derived from an EMBL/GenBank/DDBJ whole genome shotgun (WGS) entry which is preliminary data.</text>
</comment>
<dbReference type="AlphaFoldDB" id="A0A9W9JVV5"/>
<proteinExistence type="predicted"/>
<reference evidence="1" key="2">
    <citation type="journal article" date="2023" name="IMA Fungus">
        <title>Comparative genomic study of the Penicillium genus elucidates a diverse pangenome and 15 lateral gene transfer events.</title>
        <authorList>
            <person name="Petersen C."/>
            <person name="Sorensen T."/>
            <person name="Nielsen M.R."/>
            <person name="Sondergaard T.E."/>
            <person name="Sorensen J.L."/>
            <person name="Fitzpatrick D.A."/>
            <person name="Frisvad J.C."/>
            <person name="Nielsen K.L."/>
        </authorList>
    </citation>
    <scope>NUCLEOTIDE SEQUENCE</scope>
    <source>
        <strain evidence="1">IBT 30069</strain>
    </source>
</reference>
<protein>
    <submittedName>
        <fullName evidence="1">Uncharacterized protein</fullName>
    </submittedName>
</protein>
<evidence type="ECO:0000313" key="1">
    <source>
        <dbReference type="EMBL" id="KAJ5083473.1"/>
    </source>
</evidence>
<name>A0A9W9JVV5_9EURO</name>
<dbReference type="Proteomes" id="UP001149165">
    <property type="component" value="Unassembled WGS sequence"/>
</dbReference>
<organism evidence="1 2">
    <name type="scientific">Penicillium angulare</name>
    <dbReference type="NCBI Taxonomy" id="116970"/>
    <lineage>
        <taxon>Eukaryota</taxon>
        <taxon>Fungi</taxon>
        <taxon>Dikarya</taxon>
        <taxon>Ascomycota</taxon>
        <taxon>Pezizomycotina</taxon>
        <taxon>Eurotiomycetes</taxon>
        <taxon>Eurotiomycetidae</taxon>
        <taxon>Eurotiales</taxon>
        <taxon>Aspergillaceae</taxon>
        <taxon>Penicillium</taxon>
    </lineage>
</organism>
<dbReference type="InterPro" id="IPR016181">
    <property type="entry name" value="Acyl_CoA_acyltransferase"/>
</dbReference>
<sequence>MIPQRNVSLPPASCDPSEDVKQQALSSCIYHVRVFTRQDLLSQPFLPELRAVVNTSYRDHSTDPIGKIGYRIQSDTQVADEIGTSGFTAVAFASNEIVGTASVRDWVSEADGITWKPEGYFAGKSPENACSMEDLGSSVSNSTLDVADCEGDFAVFLVAVKPGEKYRKKGIAEKLVKACEKELQGRFTSSFSQPADNTHLKIMLKVVREINGEYWLKKGFQIAGECYCPPFTWDLEKAFVLWAMRRDLPIDFTAN</sequence>
<dbReference type="EMBL" id="JAPQKH010000008">
    <property type="protein sequence ID" value="KAJ5083473.1"/>
    <property type="molecule type" value="Genomic_DNA"/>
</dbReference>
<dbReference type="SUPFAM" id="SSF55729">
    <property type="entry name" value="Acyl-CoA N-acyltransferases (Nat)"/>
    <property type="match status" value="1"/>
</dbReference>
<reference evidence="1" key="1">
    <citation type="submission" date="2022-11" db="EMBL/GenBank/DDBJ databases">
        <authorList>
            <person name="Petersen C."/>
        </authorList>
    </citation>
    <scope>NUCLEOTIDE SEQUENCE</scope>
    <source>
        <strain evidence="1">IBT 30069</strain>
    </source>
</reference>
<gene>
    <name evidence="1" type="ORF">N7456_012900</name>
</gene>
<evidence type="ECO:0000313" key="2">
    <source>
        <dbReference type="Proteomes" id="UP001149165"/>
    </source>
</evidence>
<dbReference type="Gene3D" id="3.40.630.30">
    <property type="match status" value="1"/>
</dbReference>
<dbReference type="OrthoDB" id="3794209at2759"/>
<accession>A0A9W9JVV5</accession>